<evidence type="ECO:0000313" key="12">
    <source>
        <dbReference type="Proteomes" id="UP000827549"/>
    </source>
</evidence>
<feature type="transmembrane region" description="Helical" evidence="10">
    <location>
        <begin position="404"/>
        <end position="424"/>
    </location>
</feature>
<dbReference type="Gene3D" id="1.20.1250.20">
    <property type="entry name" value="MFS general substrate transporter like domains"/>
    <property type="match status" value="1"/>
</dbReference>
<feature type="region of interest" description="Disordered" evidence="9">
    <location>
        <begin position="487"/>
        <end position="537"/>
    </location>
</feature>
<dbReference type="InterPro" id="IPR003663">
    <property type="entry name" value="Sugar/inositol_transpt"/>
</dbReference>
<feature type="transmembrane region" description="Helical" evidence="10">
    <location>
        <begin position="119"/>
        <end position="139"/>
    </location>
</feature>
<feature type="compositionally biased region" description="Basic and acidic residues" evidence="9">
    <location>
        <begin position="489"/>
        <end position="499"/>
    </location>
</feature>
<evidence type="ECO:0000256" key="8">
    <source>
        <dbReference type="RuleBase" id="RU003346"/>
    </source>
</evidence>
<dbReference type="EMBL" id="CP086715">
    <property type="protein sequence ID" value="WOO78344.1"/>
    <property type="molecule type" value="Genomic_DNA"/>
</dbReference>
<evidence type="ECO:0000256" key="5">
    <source>
        <dbReference type="ARBA" id="ARBA00022989"/>
    </source>
</evidence>
<feature type="transmembrane region" description="Helical" evidence="10">
    <location>
        <begin position="269"/>
        <end position="288"/>
    </location>
</feature>
<evidence type="ECO:0000256" key="2">
    <source>
        <dbReference type="ARBA" id="ARBA00010992"/>
    </source>
</evidence>
<keyword evidence="6 10" id="KW-0472">Membrane</keyword>
<feature type="transmembrane region" description="Helical" evidence="10">
    <location>
        <begin position="336"/>
        <end position="356"/>
    </location>
</feature>
<comment type="similarity">
    <text evidence="2 8">Belongs to the major facilitator superfamily. Sugar transporter (TC 2.A.1.1) family.</text>
</comment>
<feature type="transmembrane region" description="Helical" evidence="10">
    <location>
        <begin position="308"/>
        <end position="329"/>
    </location>
</feature>
<feature type="transmembrane region" description="Helical" evidence="10">
    <location>
        <begin position="186"/>
        <end position="204"/>
    </location>
</feature>
<dbReference type="InterPro" id="IPR036259">
    <property type="entry name" value="MFS_trans_sf"/>
</dbReference>
<evidence type="ECO:0000256" key="4">
    <source>
        <dbReference type="ARBA" id="ARBA00022692"/>
    </source>
</evidence>
<comment type="subcellular location">
    <subcellularLocation>
        <location evidence="1">Membrane</location>
        <topology evidence="1">Multi-pass membrane protein</topology>
    </subcellularLocation>
</comment>
<dbReference type="Proteomes" id="UP000827549">
    <property type="component" value="Chromosome 2"/>
</dbReference>
<dbReference type="SUPFAM" id="SSF103473">
    <property type="entry name" value="MFS general substrate transporter"/>
    <property type="match status" value="1"/>
</dbReference>
<keyword evidence="12" id="KW-1185">Reference proteome</keyword>
<dbReference type="NCBIfam" id="TIGR00879">
    <property type="entry name" value="SP"/>
    <property type="match status" value="1"/>
</dbReference>
<organism evidence="11 12">
    <name type="scientific">Vanrija pseudolonga</name>
    <dbReference type="NCBI Taxonomy" id="143232"/>
    <lineage>
        <taxon>Eukaryota</taxon>
        <taxon>Fungi</taxon>
        <taxon>Dikarya</taxon>
        <taxon>Basidiomycota</taxon>
        <taxon>Agaricomycotina</taxon>
        <taxon>Tremellomycetes</taxon>
        <taxon>Trichosporonales</taxon>
        <taxon>Trichosporonaceae</taxon>
        <taxon>Vanrija</taxon>
    </lineage>
</organism>
<feature type="transmembrane region" description="Helical" evidence="10">
    <location>
        <begin position="368"/>
        <end position="392"/>
    </location>
</feature>
<dbReference type="GO" id="GO:0005351">
    <property type="term" value="F:carbohydrate:proton symporter activity"/>
    <property type="evidence" value="ECO:0007669"/>
    <property type="project" value="TreeGrafter"/>
</dbReference>
<evidence type="ECO:0000256" key="9">
    <source>
        <dbReference type="SAM" id="MobiDB-lite"/>
    </source>
</evidence>
<evidence type="ECO:0000313" key="11">
    <source>
        <dbReference type="EMBL" id="WOO78344.1"/>
    </source>
</evidence>
<dbReference type="PROSITE" id="PS00217">
    <property type="entry name" value="SUGAR_TRANSPORT_2"/>
    <property type="match status" value="1"/>
</dbReference>
<keyword evidence="5 10" id="KW-1133">Transmembrane helix</keyword>
<dbReference type="InterPro" id="IPR050360">
    <property type="entry name" value="MFS_Sugar_Transporters"/>
</dbReference>
<dbReference type="PROSITE" id="PS00216">
    <property type="entry name" value="SUGAR_TRANSPORT_1"/>
    <property type="match status" value="1"/>
</dbReference>
<feature type="compositionally biased region" description="Basic and acidic residues" evidence="9">
    <location>
        <begin position="528"/>
        <end position="537"/>
    </location>
</feature>
<sequence>MSSQQPQASSSKKALTLCLFQSMAGVIFGWGNSSGSGLFNMHAYKRRFGTEQHNGEWALSTMRQSSFTGLLCLGALVGAVSAGAISERIGLRVTCIAFIVLHMIGSAIETSAINFKQVYCARVLLGLGIGATSGLVPVYQAEAAPPRWRGLVTGSYQVCVTLGIWGVAMCSWGMSHYMGNVSWELTVGLAMAYDLGLLIGFSLLPESPRFLAKKGKWDQCRKNLANFRSLPIDHPAIENEMEIIRQKTAEDAARGNPTWAECFSTRDRILWRVMIGVFVQVGQQLTGINFFFSYGQQFAATAGIHNPYIFQIILASVNVAFGFVGMIAVEKAGRRPVLLVGGTCMFIGQIVVGSVSKAHPHSKQAGDVLIAFTCLFIAAFAASWGPVAWVVCGETFPIRLANRCVTMGTGANWLMSLVIAFAAPQIQNKIGTGICFVWAGCLLLDLLFCFFCIPETKGLTIDEIDALYLSKTPAFLSSKFVAKQQAEQARIEEKPHAQQREVQPAAGAEPSSSNASVHTVIGEGAPAAKKERRSEEV</sequence>
<feature type="transmembrane region" description="Helical" evidence="10">
    <location>
        <begin position="67"/>
        <end position="86"/>
    </location>
</feature>
<protein>
    <submittedName>
        <fullName evidence="11">High-affinity glucose transporter HXT2</fullName>
    </submittedName>
</protein>
<dbReference type="GeneID" id="87805142"/>
<feature type="transmembrane region" description="Helical" evidence="10">
    <location>
        <begin position="93"/>
        <end position="113"/>
    </location>
</feature>
<feature type="transmembrane region" description="Helical" evidence="10">
    <location>
        <begin position="430"/>
        <end position="453"/>
    </location>
</feature>
<dbReference type="RefSeq" id="XP_062624376.1">
    <property type="nucleotide sequence ID" value="XM_062768392.1"/>
</dbReference>
<evidence type="ECO:0000256" key="6">
    <source>
        <dbReference type="ARBA" id="ARBA00023136"/>
    </source>
</evidence>
<evidence type="ECO:0000256" key="1">
    <source>
        <dbReference type="ARBA" id="ARBA00004141"/>
    </source>
</evidence>
<dbReference type="GO" id="GO:0016020">
    <property type="term" value="C:membrane"/>
    <property type="evidence" value="ECO:0007669"/>
    <property type="project" value="UniProtKB-SubCell"/>
</dbReference>
<evidence type="ECO:0000256" key="7">
    <source>
        <dbReference type="ARBA" id="ARBA00049119"/>
    </source>
</evidence>
<reference evidence="11" key="1">
    <citation type="submission" date="2023-10" db="EMBL/GenBank/DDBJ databases">
        <authorList>
            <person name="Noh H."/>
        </authorList>
    </citation>
    <scope>NUCLEOTIDE SEQUENCE</scope>
    <source>
        <strain evidence="11">DUCC4014</strain>
    </source>
</reference>
<evidence type="ECO:0000256" key="10">
    <source>
        <dbReference type="SAM" id="Phobius"/>
    </source>
</evidence>
<accession>A0AAF1BJG7</accession>
<dbReference type="PRINTS" id="PR00171">
    <property type="entry name" value="SUGRTRNSPORT"/>
</dbReference>
<keyword evidence="4 10" id="KW-0812">Transmembrane</keyword>
<dbReference type="InterPro" id="IPR005828">
    <property type="entry name" value="MFS_sugar_transport-like"/>
</dbReference>
<gene>
    <name evidence="11" type="primary">HXT2_1</name>
    <name evidence="11" type="ORF">LOC62_02G001890</name>
</gene>
<dbReference type="AlphaFoldDB" id="A0AAF1BJG7"/>
<keyword evidence="3 8" id="KW-0813">Transport</keyword>
<keyword evidence="11" id="KW-0762">Sugar transport</keyword>
<dbReference type="Pfam" id="PF00083">
    <property type="entry name" value="Sugar_tr"/>
    <property type="match status" value="1"/>
</dbReference>
<feature type="transmembrane region" description="Helical" evidence="10">
    <location>
        <begin position="151"/>
        <end position="174"/>
    </location>
</feature>
<feature type="transmembrane region" description="Helical" evidence="10">
    <location>
        <begin position="14"/>
        <end position="31"/>
    </location>
</feature>
<name>A0AAF1BJG7_9TREE</name>
<proteinExistence type="inferred from homology"/>
<dbReference type="PANTHER" id="PTHR48022:SF17">
    <property type="entry name" value="HEXOSE TRANSPORTER"/>
    <property type="match status" value="1"/>
</dbReference>
<dbReference type="InterPro" id="IPR005829">
    <property type="entry name" value="Sugar_transporter_CS"/>
</dbReference>
<dbReference type="PANTHER" id="PTHR48022">
    <property type="entry name" value="PLASTIDIC GLUCOSE TRANSPORTER 4"/>
    <property type="match status" value="1"/>
</dbReference>
<evidence type="ECO:0000256" key="3">
    <source>
        <dbReference type="ARBA" id="ARBA00022448"/>
    </source>
</evidence>
<comment type="catalytic activity">
    <reaction evidence="7">
        <text>myo-inositol(out) + H(+)(out) = myo-inositol(in) + H(+)(in)</text>
        <dbReference type="Rhea" id="RHEA:60364"/>
        <dbReference type="ChEBI" id="CHEBI:15378"/>
        <dbReference type="ChEBI" id="CHEBI:17268"/>
    </reaction>
</comment>